<evidence type="ECO:0000313" key="2">
    <source>
        <dbReference type="Proteomes" id="UP000600026"/>
    </source>
</evidence>
<reference evidence="1" key="1">
    <citation type="submission" date="2020-09" db="EMBL/GenBank/DDBJ databases">
        <title>Whole genome shotgun sequence of Streptomyces xanthophaeus NBRC 12829.</title>
        <authorList>
            <person name="Komaki H."/>
            <person name="Tamura T."/>
        </authorList>
    </citation>
    <scope>NUCLEOTIDE SEQUENCE</scope>
    <source>
        <strain evidence="1">NBRC 12829</strain>
    </source>
</reference>
<protein>
    <recommendedName>
        <fullName evidence="3">DUF2191 domain-containing protein</fullName>
    </recommendedName>
</protein>
<sequence>MPERDGSLSRLEGPMSRTVVDPDEALLAEAAEMPGTTTQRATINGAPAQCVAAARRRRFVQLMDEGVFGDLRDPEAMRGAWQ</sequence>
<comment type="caution">
    <text evidence="1">The sequence shown here is derived from an EMBL/GenBank/DDBJ whole genome shotgun (WGS) entry which is preliminary data.</text>
</comment>
<proteinExistence type="predicted"/>
<dbReference type="Proteomes" id="UP000600026">
    <property type="component" value="Unassembled WGS sequence"/>
</dbReference>
<accession>A0A919H1U2</accession>
<organism evidence="1 2">
    <name type="scientific">Streptomyces xanthophaeus</name>
    <dbReference type="NCBI Taxonomy" id="67385"/>
    <lineage>
        <taxon>Bacteria</taxon>
        <taxon>Bacillati</taxon>
        <taxon>Actinomycetota</taxon>
        <taxon>Actinomycetes</taxon>
        <taxon>Kitasatosporales</taxon>
        <taxon>Streptomycetaceae</taxon>
        <taxon>Streptomyces</taxon>
    </lineage>
</organism>
<evidence type="ECO:0008006" key="3">
    <source>
        <dbReference type="Google" id="ProtNLM"/>
    </source>
</evidence>
<dbReference type="EMBL" id="BNEE01000006">
    <property type="protein sequence ID" value="GHI88260.1"/>
    <property type="molecule type" value="Genomic_DNA"/>
</dbReference>
<evidence type="ECO:0000313" key="1">
    <source>
        <dbReference type="EMBL" id="GHI88260.1"/>
    </source>
</evidence>
<gene>
    <name evidence="1" type="ORF">Sxan_56240</name>
</gene>
<dbReference type="AlphaFoldDB" id="A0A919H1U2"/>
<dbReference type="RefSeq" id="WP_405711543.1">
    <property type="nucleotide sequence ID" value="NZ_CP108621.1"/>
</dbReference>
<name>A0A919H1U2_9ACTN</name>
<keyword evidence="2" id="KW-1185">Reference proteome</keyword>